<evidence type="ECO:0000313" key="2">
    <source>
        <dbReference type="Proteomes" id="UP001234297"/>
    </source>
</evidence>
<dbReference type="Proteomes" id="UP001234297">
    <property type="component" value="Chromosome 8"/>
</dbReference>
<accession>A0ACC2LLS9</accession>
<dbReference type="EMBL" id="CM056816">
    <property type="protein sequence ID" value="KAJ8634158.1"/>
    <property type="molecule type" value="Genomic_DNA"/>
</dbReference>
<comment type="caution">
    <text evidence="1">The sequence shown here is derived from an EMBL/GenBank/DDBJ whole genome shotgun (WGS) entry which is preliminary data.</text>
</comment>
<evidence type="ECO:0000313" key="1">
    <source>
        <dbReference type="EMBL" id="KAJ8634158.1"/>
    </source>
</evidence>
<gene>
    <name evidence="1" type="ORF">MRB53_027494</name>
</gene>
<reference evidence="1 2" key="1">
    <citation type="journal article" date="2022" name="Hortic Res">
        <title>A haplotype resolved chromosomal level avocado genome allows analysis of novel avocado genes.</title>
        <authorList>
            <person name="Nath O."/>
            <person name="Fletcher S.J."/>
            <person name="Hayward A."/>
            <person name="Shaw L.M."/>
            <person name="Masouleh A.K."/>
            <person name="Furtado A."/>
            <person name="Henry R.J."/>
            <person name="Mitter N."/>
        </authorList>
    </citation>
    <scope>NUCLEOTIDE SEQUENCE [LARGE SCALE GENOMIC DNA]</scope>
    <source>
        <strain evidence="2">cv. Hass</strain>
    </source>
</reference>
<sequence length="205" mass="23215">MDVVALEKLQAMKRYNRKNHFLQRLVQFSLTAFVLGLCVSKGLASLCSFMKLFFLGSLPNTGAFVVGPKCLFVLGNMIVIYLVRESKLAGSSSSDSPTSDAYDEYVKHSRGLIKLSTVERKEKSEVSLIEENVEVITETIVEDEEKKGREDKNMKKGVVDLDREEEFGLPADELNKRVENFIARVNEQRKLEAKMMVSVAEKKRK</sequence>
<proteinExistence type="predicted"/>
<protein>
    <submittedName>
        <fullName evidence="1">Uncharacterized protein</fullName>
    </submittedName>
</protein>
<keyword evidence="2" id="KW-1185">Reference proteome</keyword>
<name>A0ACC2LLS9_PERAE</name>
<organism evidence="1 2">
    <name type="scientific">Persea americana</name>
    <name type="common">Avocado</name>
    <dbReference type="NCBI Taxonomy" id="3435"/>
    <lineage>
        <taxon>Eukaryota</taxon>
        <taxon>Viridiplantae</taxon>
        <taxon>Streptophyta</taxon>
        <taxon>Embryophyta</taxon>
        <taxon>Tracheophyta</taxon>
        <taxon>Spermatophyta</taxon>
        <taxon>Magnoliopsida</taxon>
        <taxon>Magnoliidae</taxon>
        <taxon>Laurales</taxon>
        <taxon>Lauraceae</taxon>
        <taxon>Persea</taxon>
    </lineage>
</organism>